<gene>
    <name evidence="1" type="ORF">BSZ18_06085</name>
</gene>
<protein>
    <submittedName>
        <fullName evidence="1">Uncharacterized protein</fullName>
    </submittedName>
</protein>
<dbReference type="OrthoDB" id="9788687at2"/>
<evidence type="ECO:0000313" key="2">
    <source>
        <dbReference type="Proteomes" id="UP000193553"/>
    </source>
</evidence>
<sequence>MGLTGSPALKLNLLTQILQDGHLVDDASLVEIASAIVAARLPDNSWVRGHIKQTLSGLGSSSIWSLYAQIWLASKYSSNDELMAIIDTKASMWGSNEHLTRLVAGMFSRFVGSPLQSKFEAILRKAGGFATSSVTQLHRELANTVAGFTAIRKFIVAHNTSLPNRISHAKFLMLLSLLRNAGIAPVAVTQLKTIHAVALTDPFYAHLVP</sequence>
<name>A0A1X3GR72_9BRAD</name>
<dbReference type="EMBL" id="NAFI01000150">
    <property type="protein sequence ID" value="OSJ16221.1"/>
    <property type="molecule type" value="Genomic_DNA"/>
</dbReference>
<accession>A0A1X3GR72</accession>
<dbReference type="Proteomes" id="UP000193553">
    <property type="component" value="Unassembled WGS sequence"/>
</dbReference>
<evidence type="ECO:0000313" key="1">
    <source>
        <dbReference type="EMBL" id="OSJ16221.1"/>
    </source>
</evidence>
<comment type="caution">
    <text evidence="1">The sequence shown here is derived from an EMBL/GenBank/DDBJ whole genome shotgun (WGS) entry which is preliminary data.</text>
</comment>
<reference evidence="1 2" key="1">
    <citation type="submission" date="2017-03" db="EMBL/GenBank/DDBJ databases">
        <title>Whole genome sequences of fourteen strains of Bradyrhizobium canariense and one strain of Bradyrhizobium japonicum isolated from Lupinus (Papilionoideae: Genisteae) species in Algeria.</title>
        <authorList>
            <person name="Crovadore J."/>
            <person name="Chekireb D."/>
            <person name="Brachmann A."/>
            <person name="Chablais R."/>
            <person name="Cochard B."/>
            <person name="Lefort F."/>
        </authorList>
    </citation>
    <scope>NUCLEOTIDE SEQUENCE [LARGE SCALE GENOMIC DNA]</scope>
    <source>
        <strain evidence="1 2">UBMA195</strain>
    </source>
</reference>
<proteinExistence type="predicted"/>
<dbReference type="AlphaFoldDB" id="A0A1X3GR72"/>
<dbReference type="RefSeq" id="WP_018453465.1">
    <property type="nucleotide sequence ID" value="NZ_NAFC01000144.1"/>
</dbReference>
<organism evidence="1 2">
    <name type="scientific">Bradyrhizobium canariense</name>
    <dbReference type="NCBI Taxonomy" id="255045"/>
    <lineage>
        <taxon>Bacteria</taxon>
        <taxon>Pseudomonadati</taxon>
        <taxon>Pseudomonadota</taxon>
        <taxon>Alphaproteobacteria</taxon>
        <taxon>Hyphomicrobiales</taxon>
        <taxon>Nitrobacteraceae</taxon>
        <taxon>Bradyrhizobium</taxon>
    </lineage>
</organism>